<dbReference type="PATRIC" id="fig|991778.3.peg.2292"/>
<dbReference type="RefSeq" id="WP_007326097.1">
    <property type="nucleotide sequence ID" value="NZ_AFAR01000124.1"/>
</dbReference>
<evidence type="ECO:0000313" key="3">
    <source>
        <dbReference type="EMBL" id="EGF27844.1"/>
    </source>
</evidence>
<feature type="signal peptide" evidence="1">
    <location>
        <begin position="1"/>
        <end position="27"/>
    </location>
</feature>
<gene>
    <name evidence="3" type="ORF">RBWH47_00176</name>
</gene>
<dbReference type="Pfam" id="PF06439">
    <property type="entry name" value="3keto-disac_hyd"/>
    <property type="match status" value="1"/>
</dbReference>
<feature type="chain" id="PRO_5003275157" evidence="1">
    <location>
        <begin position="28"/>
        <end position="230"/>
    </location>
</feature>
<protein>
    <submittedName>
        <fullName evidence="3">Secreted glycosyl hydrolase</fullName>
    </submittedName>
</protein>
<evidence type="ECO:0000259" key="2">
    <source>
        <dbReference type="Pfam" id="PF06439"/>
    </source>
</evidence>
<keyword evidence="3" id="KW-0378">Hydrolase</keyword>
<evidence type="ECO:0000256" key="1">
    <source>
        <dbReference type="SAM" id="SignalP"/>
    </source>
</evidence>
<dbReference type="GO" id="GO:0016787">
    <property type="term" value="F:hydrolase activity"/>
    <property type="evidence" value="ECO:0007669"/>
    <property type="project" value="UniProtKB-KW"/>
</dbReference>
<dbReference type="Gene3D" id="2.60.120.560">
    <property type="entry name" value="Exo-inulinase, domain 1"/>
    <property type="match status" value="1"/>
</dbReference>
<proteinExistence type="predicted"/>
<accession>F2AR36</accession>
<dbReference type="Proteomes" id="UP000006222">
    <property type="component" value="Unassembled WGS sequence"/>
</dbReference>
<dbReference type="AlphaFoldDB" id="F2AR36"/>
<dbReference type="InterPro" id="IPR010496">
    <property type="entry name" value="AL/BT2_dom"/>
</dbReference>
<dbReference type="EMBL" id="AFAR01000124">
    <property type="protein sequence ID" value="EGF27844.1"/>
    <property type="molecule type" value="Genomic_DNA"/>
</dbReference>
<organism evidence="3 4">
    <name type="scientific">Rhodopirellula baltica WH47</name>
    <dbReference type="NCBI Taxonomy" id="991778"/>
    <lineage>
        <taxon>Bacteria</taxon>
        <taxon>Pseudomonadati</taxon>
        <taxon>Planctomycetota</taxon>
        <taxon>Planctomycetia</taxon>
        <taxon>Pirellulales</taxon>
        <taxon>Pirellulaceae</taxon>
        <taxon>Rhodopirellula</taxon>
    </lineage>
</organism>
<comment type="caution">
    <text evidence="3">The sequence shown here is derived from an EMBL/GenBank/DDBJ whole genome shotgun (WGS) entry which is preliminary data.</text>
</comment>
<keyword evidence="1" id="KW-0732">Signal</keyword>
<evidence type="ECO:0000313" key="4">
    <source>
        <dbReference type="Proteomes" id="UP000006222"/>
    </source>
</evidence>
<feature type="domain" description="3-keto-alpha-glucoside-1,2-lyase/3-keto-2-hydroxy-glucal hydratase" evidence="2">
    <location>
        <begin position="40"/>
        <end position="226"/>
    </location>
</feature>
<reference evidence="3 4" key="1">
    <citation type="journal article" date="2013" name="Mar. Genomics">
        <title>Expression of sulfatases in Rhodopirellula baltica and the diversity of sulfatases in the genus Rhodopirellula.</title>
        <authorList>
            <person name="Wegner C.E."/>
            <person name="Richter-Heitmann T."/>
            <person name="Klindworth A."/>
            <person name="Klockow C."/>
            <person name="Richter M."/>
            <person name="Achstetter T."/>
            <person name="Glockner F.O."/>
            <person name="Harder J."/>
        </authorList>
    </citation>
    <scope>NUCLEOTIDE SEQUENCE [LARGE SCALE GENOMIC DNA]</scope>
    <source>
        <strain evidence="3 4">WH47</strain>
    </source>
</reference>
<sequence length="230" mass="25789">MFRPQLLLLSAVVSLASAISINPIVKADDAATNTSAQETGFVSLFDGESLDGWKKSTENPDSWQVEDGMLVCKGERCHLFYVGDLAPLTNFHFKADVKVMPGSNAGIYFHTKYQESGWPKYGYECQVNVSHKDPKKTSSLYGVENIDAETLAANSIRDNEWYTQEIIVRGKHIELKVNGKTLVDFTEPSDQEAFSDRFERRLGEGTFALQAHDPQSIAYFKNLRVKPLDE</sequence>
<name>F2AR36_RHOBT</name>